<dbReference type="EMBL" id="UZAH01033813">
    <property type="protein sequence ID" value="VDP31417.1"/>
    <property type="molecule type" value="Genomic_DNA"/>
</dbReference>
<name>A0A183GI28_HELPZ</name>
<gene>
    <name evidence="1" type="ORF">HPBE_LOCUS22262</name>
</gene>
<evidence type="ECO:0000313" key="1">
    <source>
        <dbReference type="EMBL" id="VDP31417.1"/>
    </source>
</evidence>
<keyword evidence="2" id="KW-1185">Reference proteome</keyword>
<dbReference type="AlphaFoldDB" id="A0A183GI28"/>
<evidence type="ECO:0000313" key="2">
    <source>
        <dbReference type="Proteomes" id="UP000050761"/>
    </source>
</evidence>
<reference evidence="3" key="2">
    <citation type="submission" date="2019-09" db="UniProtKB">
        <authorList>
            <consortium name="WormBaseParasite"/>
        </authorList>
    </citation>
    <scope>IDENTIFICATION</scope>
</reference>
<protein>
    <submittedName>
        <fullName evidence="1 3">Uncharacterized protein</fullName>
    </submittedName>
</protein>
<dbReference type="WBParaSite" id="HPBE_0002226301-mRNA-1">
    <property type="protein sequence ID" value="HPBE_0002226301-mRNA-1"/>
    <property type="gene ID" value="HPBE_0002226301"/>
</dbReference>
<organism evidence="2 3">
    <name type="scientific">Heligmosomoides polygyrus</name>
    <name type="common">Parasitic roundworm</name>
    <dbReference type="NCBI Taxonomy" id="6339"/>
    <lineage>
        <taxon>Eukaryota</taxon>
        <taxon>Metazoa</taxon>
        <taxon>Ecdysozoa</taxon>
        <taxon>Nematoda</taxon>
        <taxon>Chromadorea</taxon>
        <taxon>Rhabditida</taxon>
        <taxon>Rhabditina</taxon>
        <taxon>Rhabditomorpha</taxon>
        <taxon>Strongyloidea</taxon>
        <taxon>Heligmosomidae</taxon>
        <taxon>Heligmosomoides</taxon>
    </lineage>
</organism>
<evidence type="ECO:0000313" key="3">
    <source>
        <dbReference type="WBParaSite" id="HPBE_0002226301-mRNA-1"/>
    </source>
</evidence>
<reference evidence="1 2" key="1">
    <citation type="submission" date="2018-11" db="EMBL/GenBank/DDBJ databases">
        <authorList>
            <consortium name="Pathogen Informatics"/>
        </authorList>
    </citation>
    <scope>NUCLEOTIDE SEQUENCE [LARGE SCALE GENOMIC DNA]</scope>
</reference>
<sequence>MKLCYGSMFNDGRRLILKIVSVAKSIAKDRCFPSGAPFHYRMFRLDASKAPLSRVCDAVEHVASMVYTTSQAGGLGNFPLLNGTERPEFVSEPAGPSCPSAASIFSTSSVICTVAHYVAVTMFVLGSAFS</sequence>
<dbReference type="Proteomes" id="UP000050761">
    <property type="component" value="Unassembled WGS sequence"/>
</dbReference>
<accession>A0A3P8BUW4</accession>
<proteinExistence type="predicted"/>
<accession>A0A183GI28</accession>